<gene>
    <name evidence="1" type="ORF">HXK21_02425</name>
</gene>
<name>A0A929RVA4_9BACT</name>
<proteinExistence type="predicted"/>
<comment type="caution">
    <text evidence="1">The sequence shown here is derived from an EMBL/GenBank/DDBJ whole genome shotgun (WGS) entry which is preliminary data.</text>
</comment>
<dbReference type="RefSeq" id="WP_296090679.1">
    <property type="nucleotide sequence ID" value="NZ_CAUSTY010000025.1"/>
</dbReference>
<evidence type="ECO:0000313" key="1">
    <source>
        <dbReference type="EMBL" id="MBF0969885.1"/>
    </source>
</evidence>
<accession>A0A929RVA4</accession>
<protein>
    <submittedName>
        <fullName evidence="1">Uncharacterized protein</fullName>
    </submittedName>
</protein>
<dbReference type="EMBL" id="JABZGR010000004">
    <property type="protein sequence ID" value="MBF0969885.1"/>
    <property type="molecule type" value="Genomic_DNA"/>
</dbReference>
<sequence>MAQNNKEWADYFVHLVKKRPHQAARRPILYAKREAAGGGGVSGVRRRAVFVMLSDKQKQSRSIMTTGMLTLYK</sequence>
<reference evidence="1" key="1">
    <citation type="submission" date="2020-04" db="EMBL/GenBank/DDBJ databases">
        <title>Deep metagenomics examines the oral microbiome during advanced dental caries in children, revealing novel taxa and co-occurrences with host molecules.</title>
        <authorList>
            <person name="Baker J.L."/>
            <person name="Morton J.T."/>
            <person name="Dinis M."/>
            <person name="Alvarez R."/>
            <person name="Tran N.C."/>
            <person name="Knight R."/>
            <person name="Edlund A."/>
        </authorList>
    </citation>
    <scope>NUCLEOTIDE SEQUENCE</scope>
    <source>
        <strain evidence="1">JCVI_34_bin.1</strain>
    </source>
</reference>
<organism evidence="1 2">
    <name type="scientific">Alloprevotella tannerae</name>
    <dbReference type="NCBI Taxonomy" id="76122"/>
    <lineage>
        <taxon>Bacteria</taxon>
        <taxon>Pseudomonadati</taxon>
        <taxon>Bacteroidota</taxon>
        <taxon>Bacteroidia</taxon>
        <taxon>Bacteroidales</taxon>
        <taxon>Prevotellaceae</taxon>
        <taxon>Alloprevotella</taxon>
    </lineage>
</organism>
<dbReference type="AlphaFoldDB" id="A0A929RVA4"/>
<evidence type="ECO:0000313" key="2">
    <source>
        <dbReference type="Proteomes" id="UP000704068"/>
    </source>
</evidence>
<dbReference type="Proteomes" id="UP000704068">
    <property type="component" value="Unassembled WGS sequence"/>
</dbReference>